<dbReference type="Pfam" id="PF00535">
    <property type="entry name" value="Glycos_transf_2"/>
    <property type="match status" value="1"/>
</dbReference>
<organism evidence="2 3">
    <name type="scientific">Janibacter limosus</name>
    <dbReference type="NCBI Taxonomy" id="53458"/>
    <lineage>
        <taxon>Bacteria</taxon>
        <taxon>Bacillati</taxon>
        <taxon>Actinomycetota</taxon>
        <taxon>Actinomycetes</taxon>
        <taxon>Micrococcales</taxon>
        <taxon>Intrasporangiaceae</taxon>
        <taxon>Janibacter</taxon>
    </lineage>
</organism>
<name>A0A4P6MW57_9MICO</name>
<gene>
    <name evidence="2" type="ORF">EXU32_14050</name>
</gene>
<dbReference type="InterPro" id="IPR001173">
    <property type="entry name" value="Glyco_trans_2-like"/>
</dbReference>
<dbReference type="OrthoDB" id="8549922at2"/>
<protein>
    <submittedName>
        <fullName evidence="2">Glycosyltransferase family 2 protein</fullName>
    </submittedName>
</protein>
<evidence type="ECO:0000313" key="3">
    <source>
        <dbReference type="Proteomes" id="UP000290408"/>
    </source>
</evidence>
<evidence type="ECO:0000313" key="2">
    <source>
        <dbReference type="EMBL" id="QBF47269.1"/>
    </source>
</evidence>
<keyword evidence="3" id="KW-1185">Reference proteome</keyword>
<dbReference type="EMBL" id="CP036164">
    <property type="protein sequence ID" value="QBF47269.1"/>
    <property type="molecule type" value="Genomic_DNA"/>
</dbReference>
<dbReference type="SUPFAM" id="SSF53448">
    <property type="entry name" value="Nucleotide-diphospho-sugar transferases"/>
    <property type="match status" value="1"/>
</dbReference>
<accession>A0A4P6MW57</accession>
<keyword evidence="2" id="KW-0808">Transferase</keyword>
<dbReference type="Gene3D" id="3.90.550.10">
    <property type="entry name" value="Spore Coat Polysaccharide Biosynthesis Protein SpsA, Chain A"/>
    <property type="match status" value="1"/>
</dbReference>
<dbReference type="Proteomes" id="UP000290408">
    <property type="component" value="Chromosome"/>
</dbReference>
<dbReference type="InterPro" id="IPR029044">
    <property type="entry name" value="Nucleotide-diphossugar_trans"/>
</dbReference>
<feature type="domain" description="Glycosyltransferase 2-like" evidence="1">
    <location>
        <begin position="197"/>
        <end position="301"/>
    </location>
</feature>
<proteinExistence type="predicted"/>
<dbReference type="AlphaFoldDB" id="A0A4P6MW57"/>
<evidence type="ECO:0000259" key="1">
    <source>
        <dbReference type="Pfam" id="PF00535"/>
    </source>
</evidence>
<dbReference type="CDD" id="cd00761">
    <property type="entry name" value="Glyco_tranf_GTA_type"/>
    <property type="match status" value="1"/>
</dbReference>
<dbReference type="PANTHER" id="PTHR43685:SF2">
    <property type="entry name" value="GLYCOSYLTRANSFERASE 2-LIKE DOMAIN-CONTAINING PROTEIN"/>
    <property type="match status" value="1"/>
</dbReference>
<dbReference type="KEGG" id="jli:EXU32_14050"/>
<sequence length="813" mass="89071">MDPWDKLVTQLASGLDERAVRGYTRLGIRTRSPLIREVLQAAGETAALGWVTALGGASDSHARGLEILDRAVSEVGVEAVPDTALAIWGHLLLRAGRDVDLQALVDNDAAPLPLIDRWMLRSDLLNPHRTAGGPGATGAPDPDGLRAAEERWLAVFNEIHTADDLEPIRLLPGEPGDTLYQRLDAPVSDRVDGDLVSVVMSAYRPDRDLLTAVRSVLAQTWHNIELLLIDDASPPGSEHLLEEAAAMDPRVRLVRAPTNGGTYEARNIALAIAEGRWMTFQDSDDWTHPRRVEHQVRHLLGSKQALANRTWTLRSFPDVTMTYVGYEASRLNASSLLFDRAAVIDLVGDFDGTRKTGDVELPLRLDAVRPGSVRDLKHPAPLAITQLRAGSLSRNDSVPGWIRWDRLAYRDSFSEWHQQAADGRMSAVLPTRSGRRPFPLPRSSWEPDRSKNSAVQPWDVVVLGDFRPMGQGVLRSLGVARTSSDAGLRTAVAHAESTRALRVPRSVLTPLLSTEVRLGRLGLTNAHEEEVTDLLVVTSPDSVLHLDEAQLRTGAVLVVADETDPESWSVATVDRRCEELFGVLPIWGGPQRRHVTPDGPSAVRRAVPDERWCRSDLPVVSGVRWSVVAHDHRRAHTADSTVVMGHHLDDHPRRWPKQASDLRSASPELITLPGGRSSVPVELHTLSPLTVPTRVLGRQQPEPSWLSLAGTGMTVREFLSHLDAWVYLGRWDDEAELAALEALAAGLPCVLHEDAAVSGLTGPVRYVQPKGVRVALEELLGHTPTAATSANLRQSEWGRTLERLRTSPGEPTA</sequence>
<reference evidence="2 3" key="1">
    <citation type="submission" date="2019-02" db="EMBL/GenBank/DDBJ databases">
        <title>Genomic data mining of an Antarctic deep-sea actinobacterium, Janibacterlimosus P3-3-X1.</title>
        <authorList>
            <person name="Liao L."/>
            <person name="Chen B."/>
        </authorList>
    </citation>
    <scope>NUCLEOTIDE SEQUENCE [LARGE SCALE GENOMIC DNA]</scope>
    <source>
        <strain evidence="2 3">P3-3-X1</strain>
    </source>
</reference>
<dbReference type="RefSeq" id="WP_130630462.1">
    <property type="nucleotide sequence ID" value="NZ_CP036164.1"/>
</dbReference>
<dbReference type="InterPro" id="IPR050834">
    <property type="entry name" value="Glycosyltransf_2"/>
</dbReference>
<dbReference type="GO" id="GO:0016740">
    <property type="term" value="F:transferase activity"/>
    <property type="evidence" value="ECO:0007669"/>
    <property type="project" value="UniProtKB-KW"/>
</dbReference>
<dbReference type="PANTHER" id="PTHR43685">
    <property type="entry name" value="GLYCOSYLTRANSFERASE"/>
    <property type="match status" value="1"/>
</dbReference>